<comment type="caution">
    <text evidence="1">The sequence shown here is derived from an EMBL/GenBank/DDBJ whole genome shotgun (WGS) entry which is preliminary data.</text>
</comment>
<organism evidence="1">
    <name type="scientific">Xenorhabdus szentirmaii</name>
    <dbReference type="NCBI Taxonomy" id="290112"/>
    <lineage>
        <taxon>Bacteria</taxon>
        <taxon>Pseudomonadati</taxon>
        <taxon>Pseudomonadota</taxon>
        <taxon>Gammaproteobacteria</taxon>
        <taxon>Enterobacterales</taxon>
        <taxon>Morganellaceae</taxon>
        <taxon>Xenorhabdus</taxon>
    </lineage>
</organism>
<dbReference type="Proteomes" id="UP001193920">
    <property type="component" value="Unassembled WGS sequence"/>
</dbReference>
<protein>
    <submittedName>
        <fullName evidence="1">Uncharacterized protein</fullName>
    </submittedName>
</protein>
<gene>
    <name evidence="1" type="ORF">ID854_21745</name>
</gene>
<sequence>MKLPCLNKNNVQITRIDYDSDTKKITFYFLHASEEKILSAIVNNEEGKVKFISAIDESDELFNFLMSLMIIDSQVTKNFNRVAWNYIEGREVIFPVQLIS</sequence>
<accession>A0AAW3Z074</accession>
<dbReference type="RefSeq" id="WP_323869858.1">
    <property type="nucleotide sequence ID" value="NZ_JACXBF010000566.1"/>
</dbReference>
<dbReference type="EMBL" id="JACXBF010000566">
    <property type="protein sequence ID" value="MBD2802996.1"/>
    <property type="molecule type" value="Genomic_DNA"/>
</dbReference>
<proteinExistence type="predicted"/>
<dbReference type="AlphaFoldDB" id="A0AAW3Z074"/>
<reference evidence="1" key="1">
    <citation type="submission" date="2020-09" db="EMBL/GenBank/DDBJ databases">
        <authorList>
            <person name="Palma L."/>
            <person name="Caballero P."/>
            <person name="Berry C."/>
            <person name="Del Valle E."/>
        </authorList>
    </citation>
    <scope>NUCLEOTIDE SEQUENCE</scope>
    <source>
        <strain evidence="1">M</strain>
    </source>
</reference>
<name>A0AAW3Z074_9GAMM</name>
<evidence type="ECO:0000313" key="1">
    <source>
        <dbReference type="EMBL" id="MBD2802996.1"/>
    </source>
</evidence>
<reference evidence="1" key="2">
    <citation type="journal article" date="2024" name="Toxins">
        <title>Genome Sequence Analysis of Native Xenorhabdus Strains Isolated from Entomopathogenic Nematodes in Argentina.</title>
        <authorList>
            <person name="Palma L."/>
            <person name="Frizzo L."/>
            <person name="Kaiser S."/>
            <person name="Berry C."/>
            <person name="Caballero P."/>
            <person name="Bode H.B."/>
            <person name="Del Valle E.E."/>
        </authorList>
    </citation>
    <scope>NUCLEOTIDE SEQUENCE</scope>
    <source>
        <strain evidence="1">M</strain>
    </source>
</reference>